<protein>
    <recommendedName>
        <fullName evidence="1">DUF7336 domain-containing protein</fullName>
    </recommendedName>
</protein>
<reference evidence="2" key="1">
    <citation type="submission" date="2021-01" db="EMBL/GenBank/DDBJ databases">
        <title>Whole genome shotgun sequence of Dactylosporangium siamense NBRC 106093.</title>
        <authorList>
            <person name="Komaki H."/>
            <person name="Tamura T."/>
        </authorList>
    </citation>
    <scope>NUCLEOTIDE SEQUENCE</scope>
    <source>
        <strain evidence="2">NBRC 106093</strain>
    </source>
</reference>
<dbReference type="EMBL" id="BONQ01000017">
    <property type="protein sequence ID" value="GIG42896.1"/>
    <property type="molecule type" value="Genomic_DNA"/>
</dbReference>
<dbReference type="AlphaFoldDB" id="A0A919U952"/>
<dbReference type="RefSeq" id="WP_203844761.1">
    <property type="nucleotide sequence ID" value="NZ_BAAAVW010000002.1"/>
</dbReference>
<evidence type="ECO:0000259" key="1">
    <source>
        <dbReference type="Pfam" id="PF24024"/>
    </source>
</evidence>
<gene>
    <name evidence="2" type="ORF">Dsi01nite_009370</name>
</gene>
<keyword evidence="3" id="KW-1185">Reference proteome</keyword>
<dbReference type="InterPro" id="IPR055760">
    <property type="entry name" value="DUF7336"/>
</dbReference>
<dbReference type="Pfam" id="PF24024">
    <property type="entry name" value="DUF7336"/>
    <property type="match status" value="1"/>
</dbReference>
<organism evidence="2 3">
    <name type="scientific">Dactylosporangium siamense</name>
    <dbReference type="NCBI Taxonomy" id="685454"/>
    <lineage>
        <taxon>Bacteria</taxon>
        <taxon>Bacillati</taxon>
        <taxon>Actinomycetota</taxon>
        <taxon>Actinomycetes</taxon>
        <taxon>Micromonosporales</taxon>
        <taxon>Micromonosporaceae</taxon>
        <taxon>Dactylosporangium</taxon>
    </lineage>
</organism>
<name>A0A919U952_9ACTN</name>
<proteinExistence type="predicted"/>
<accession>A0A919U952</accession>
<dbReference type="Proteomes" id="UP000660611">
    <property type="component" value="Unassembled WGS sequence"/>
</dbReference>
<evidence type="ECO:0000313" key="3">
    <source>
        <dbReference type="Proteomes" id="UP000660611"/>
    </source>
</evidence>
<feature type="domain" description="DUF7336" evidence="1">
    <location>
        <begin position="26"/>
        <end position="81"/>
    </location>
</feature>
<comment type="caution">
    <text evidence="2">The sequence shown here is derived from an EMBL/GenBank/DDBJ whole genome shotgun (WGS) entry which is preliminary data.</text>
</comment>
<evidence type="ECO:0000313" key="2">
    <source>
        <dbReference type="EMBL" id="GIG42896.1"/>
    </source>
</evidence>
<sequence length="86" mass="9746">MDVFLLWHVHHAGPDHRDTDGELSWDEADGDDVKILGVYSTEERARERIARARELPGFSDEPDCFLIAASVVDDDQWTEGFVTVTD</sequence>